<dbReference type="SUPFAM" id="SSF57667">
    <property type="entry name" value="beta-beta-alpha zinc fingers"/>
    <property type="match status" value="1"/>
</dbReference>
<dbReference type="GO" id="GO:0008270">
    <property type="term" value="F:zinc ion binding"/>
    <property type="evidence" value="ECO:0007669"/>
    <property type="project" value="UniProtKB-KW"/>
</dbReference>
<dbReference type="KEGG" id="foc:127752202"/>
<feature type="compositionally biased region" description="Low complexity" evidence="2">
    <location>
        <begin position="98"/>
        <end position="121"/>
    </location>
</feature>
<keyword evidence="1" id="KW-0479">Metal-binding</keyword>
<evidence type="ECO:0000259" key="3">
    <source>
        <dbReference type="PROSITE" id="PS50157"/>
    </source>
</evidence>
<protein>
    <submittedName>
        <fullName evidence="5">Uncharacterized protein LOC127752202</fullName>
    </submittedName>
</protein>
<accession>A0A9C6XBS7</accession>
<dbReference type="OrthoDB" id="9998363at2759"/>
<reference evidence="5" key="1">
    <citation type="submission" date="2025-08" db="UniProtKB">
        <authorList>
            <consortium name="RefSeq"/>
        </authorList>
    </citation>
    <scope>IDENTIFICATION</scope>
    <source>
        <tissue evidence="5">Whole organism</tissue>
    </source>
</reference>
<dbReference type="PROSITE" id="PS50157">
    <property type="entry name" value="ZINC_FINGER_C2H2_2"/>
    <property type="match status" value="1"/>
</dbReference>
<dbReference type="InterPro" id="IPR036236">
    <property type="entry name" value="Znf_C2H2_sf"/>
</dbReference>
<feature type="non-terminal residue" evidence="5">
    <location>
        <position position="121"/>
    </location>
</feature>
<name>A0A9C6XBS7_FRAOC</name>
<evidence type="ECO:0000256" key="1">
    <source>
        <dbReference type="PROSITE-ProRule" id="PRU00042"/>
    </source>
</evidence>
<dbReference type="GeneID" id="127752202"/>
<keyword evidence="4" id="KW-1185">Reference proteome</keyword>
<keyword evidence="1" id="KW-0863">Zinc-finger</keyword>
<evidence type="ECO:0000313" key="4">
    <source>
        <dbReference type="Proteomes" id="UP000504606"/>
    </source>
</evidence>
<proteinExistence type="predicted"/>
<evidence type="ECO:0000313" key="5">
    <source>
        <dbReference type="RefSeq" id="XP_052132890.1"/>
    </source>
</evidence>
<gene>
    <name evidence="5" type="primary">LOC127752202</name>
</gene>
<feature type="domain" description="C2H2-type" evidence="3">
    <location>
        <begin position="27"/>
        <end position="54"/>
    </location>
</feature>
<dbReference type="Proteomes" id="UP000504606">
    <property type="component" value="Unplaced"/>
</dbReference>
<keyword evidence="1" id="KW-0862">Zinc</keyword>
<dbReference type="InterPro" id="IPR013087">
    <property type="entry name" value="Znf_C2H2_type"/>
</dbReference>
<evidence type="ECO:0000256" key="2">
    <source>
        <dbReference type="SAM" id="MobiDB-lite"/>
    </source>
</evidence>
<dbReference type="RefSeq" id="XP_052132890.1">
    <property type="nucleotide sequence ID" value="XM_052276930.1"/>
</dbReference>
<feature type="region of interest" description="Disordered" evidence="2">
    <location>
        <begin position="92"/>
        <end position="121"/>
    </location>
</feature>
<sequence length="121" mass="13523">MWFADDLLACLRLPFLAPHNIQGEKRYVCHHCGRTFEFPNPLKLHLALDCGREDLTELWRRLQRLGEDDVDEALDGRRKDTSAFRPYWATASNTSADSGVSSLSRLSSSLNGSLGSNGQTA</sequence>
<organism evidence="4 5">
    <name type="scientific">Frankliniella occidentalis</name>
    <name type="common">Western flower thrips</name>
    <name type="synonym">Euthrips occidentalis</name>
    <dbReference type="NCBI Taxonomy" id="133901"/>
    <lineage>
        <taxon>Eukaryota</taxon>
        <taxon>Metazoa</taxon>
        <taxon>Ecdysozoa</taxon>
        <taxon>Arthropoda</taxon>
        <taxon>Hexapoda</taxon>
        <taxon>Insecta</taxon>
        <taxon>Pterygota</taxon>
        <taxon>Neoptera</taxon>
        <taxon>Paraneoptera</taxon>
        <taxon>Thysanoptera</taxon>
        <taxon>Terebrantia</taxon>
        <taxon>Thripoidea</taxon>
        <taxon>Thripidae</taxon>
        <taxon>Frankliniella</taxon>
    </lineage>
</organism>
<dbReference type="AlphaFoldDB" id="A0A9C6XBS7"/>